<sequence length="89" mass="10415">MMLIQSNFRSFKVEVILFSLIKYRQYNHLSLNQINKPVKSVLMNSITSPQLNNAITNFDKNVFPYIYTIQQYLAKCKRSLGHSLAVLQF</sequence>
<dbReference type="EMBL" id="CAJJDP010000001">
    <property type="protein sequence ID" value="CAD8132229.1"/>
    <property type="molecule type" value="Genomic_DNA"/>
</dbReference>
<accession>A0A8S1RZR3</accession>
<keyword evidence="2" id="KW-1185">Reference proteome</keyword>
<evidence type="ECO:0000313" key="2">
    <source>
        <dbReference type="Proteomes" id="UP000683925"/>
    </source>
</evidence>
<protein>
    <submittedName>
        <fullName evidence="1">Uncharacterized protein</fullName>
    </submittedName>
</protein>
<organism evidence="1 2">
    <name type="scientific">Paramecium octaurelia</name>
    <dbReference type="NCBI Taxonomy" id="43137"/>
    <lineage>
        <taxon>Eukaryota</taxon>
        <taxon>Sar</taxon>
        <taxon>Alveolata</taxon>
        <taxon>Ciliophora</taxon>
        <taxon>Intramacronucleata</taxon>
        <taxon>Oligohymenophorea</taxon>
        <taxon>Peniculida</taxon>
        <taxon>Parameciidae</taxon>
        <taxon>Paramecium</taxon>
    </lineage>
</organism>
<dbReference type="Proteomes" id="UP000683925">
    <property type="component" value="Unassembled WGS sequence"/>
</dbReference>
<name>A0A8S1RZR3_PAROT</name>
<evidence type="ECO:0000313" key="1">
    <source>
        <dbReference type="EMBL" id="CAD8132229.1"/>
    </source>
</evidence>
<proteinExistence type="predicted"/>
<gene>
    <name evidence="1" type="ORF">POCTA_138.1.T0030328</name>
</gene>
<reference evidence="1" key="1">
    <citation type="submission" date="2021-01" db="EMBL/GenBank/DDBJ databases">
        <authorList>
            <consortium name="Genoscope - CEA"/>
            <person name="William W."/>
        </authorList>
    </citation>
    <scope>NUCLEOTIDE SEQUENCE</scope>
</reference>
<dbReference type="AlphaFoldDB" id="A0A8S1RZR3"/>
<comment type="caution">
    <text evidence="1">The sequence shown here is derived from an EMBL/GenBank/DDBJ whole genome shotgun (WGS) entry which is preliminary data.</text>
</comment>